<keyword evidence="1" id="KW-0732">Signal</keyword>
<feature type="signal peptide" evidence="1">
    <location>
        <begin position="1"/>
        <end position="19"/>
    </location>
</feature>
<evidence type="ECO:0008006" key="4">
    <source>
        <dbReference type="Google" id="ProtNLM"/>
    </source>
</evidence>
<reference evidence="3" key="1">
    <citation type="submission" date="2023-11" db="UniProtKB">
        <authorList>
            <consortium name="WormBaseParasite"/>
        </authorList>
    </citation>
    <scope>IDENTIFICATION</scope>
</reference>
<accession>A0AA85C2Z0</accession>
<name>A0AA85C2Z0_9TREM</name>
<proteinExistence type="predicted"/>
<dbReference type="AlphaFoldDB" id="A0AA85C2Z0"/>
<dbReference type="Proteomes" id="UP000050791">
    <property type="component" value="Unassembled WGS sequence"/>
</dbReference>
<sequence length="142" mass="16621">MIQYSFLITVYISIHLSYCLHTQTNVTNHSTLLSSCEHCPKCNTNMHCNYSQWIVKLGLPEQIFSQNYWLKIVRTKSDCLTECRSHPQCNLYTYEIIKPKWCNLYSELIENATIKIINSTDHMTGGRVCCCKLKSCLSWSYY</sequence>
<evidence type="ECO:0000313" key="3">
    <source>
        <dbReference type="WBParaSite" id="SMTH1_95260.1"/>
    </source>
</evidence>
<organism evidence="2 3">
    <name type="scientific">Schistosoma mattheei</name>
    <dbReference type="NCBI Taxonomy" id="31246"/>
    <lineage>
        <taxon>Eukaryota</taxon>
        <taxon>Metazoa</taxon>
        <taxon>Spiralia</taxon>
        <taxon>Lophotrochozoa</taxon>
        <taxon>Platyhelminthes</taxon>
        <taxon>Trematoda</taxon>
        <taxon>Digenea</taxon>
        <taxon>Strigeidida</taxon>
        <taxon>Schistosomatoidea</taxon>
        <taxon>Schistosomatidae</taxon>
        <taxon>Schistosoma</taxon>
    </lineage>
</organism>
<dbReference type="SUPFAM" id="SSF57414">
    <property type="entry name" value="Hairpin loop containing domain-like"/>
    <property type="match status" value="1"/>
</dbReference>
<dbReference type="WBParaSite" id="SMTH1_95260.1">
    <property type="protein sequence ID" value="SMTH1_95260.1"/>
    <property type="gene ID" value="SMTH1_95260"/>
</dbReference>
<evidence type="ECO:0000256" key="1">
    <source>
        <dbReference type="SAM" id="SignalP"/>
    </source>
</evidence>
<evidence type="ECO:0000313" key="2">
    <source>
        <dbReference type="Proteomes" id="UP000050791"/>
    </source>
</evidence>
<protein>
    <recommendedName>
        <fullName evidence="4">Apple domain-containing protein</fullName>
    </recommendedName>
</protein>
<feature type="chain" id="PRO_5041691440" description="Apple domain-containing protein" evidence="1">
    <location>
        <begin position="20"/>
        <end position="142"/>
    </location>
</feature>